<keyword evidence="4" id="KW-1185">Reference proteome</keyword>
<accession>A0A1S8CRI2</accession>
<feature type="compositionally biased region" description="Polar residues" evidence="1">
    <location>
        <begin position="311"/>
        <end position="321"/>
    </location>
</feature>
<dbReference type="STRING" id="1907941.BKE30_14885"/>
<name>A0A1S8CRI2_9GAMM</name>
<dbReference type="RefSeq" id="WP_076879376.1">
    <property type="nucleotide sequence ID" value="NZ_MLCN01000059.1"/>
</dbReference>
<sequence length="421" mass="46352">MVLAINKLALGGDEEKLKVQAAVIDRAKKDGQKIIDQYKQHPRTFGGRYICSDMFKEMFPEFSQSPATRNKFNNAVHNTAATLAAEHFKQTMRQTGAEGQDTVIFLTGSPGAGKTSSVVSNMQLPANVKAVYEGQLVNATDKSTLDKFQQVINSGAKIEVIAVHALPENALENTFKRFNDPNDGRGASIGTMARIQGNTAEGLEKLHDFFGDRINLRVLDVRQQGNAVPLKGWQHLNVLKSEGNEHDIKQRPEKHLLKHWQQGAITNECFEQAAGGKAEFHRLTRGTDGQSAGHNGGQLEPHEPGRKLPQGSGSQGDNPTRQQQEAILKLRAVALHVGADVRPQMPGETKGKIVAETSGFILQRLGKSSKFFMVHDKASLTTVPRIDDEVKILHRKDPNQKARVELVSQTQSQSQNKGRTR</sequence>
<evidence type="ECO:0000256" key="1">
    <source>
        <dbReference type="SAM" id="MobiDB-lite"/>
    </source>
</evidence>
<dbReference type="Proteomes" id="UP000192132">
    <property type="component" value="Unassembled WGS sequence"/>
</dbReference>
<dbReference type="Pfam" id="PF18790">
    <property type="entry name" value="KfrB"/>
    <property type="match status" value="1"/>
</dbReference>
<comment type="caution">
    <text evidence="3">The sequence shown here is derived from an EMBL/GenBank/DDBJ whole genome shotgun (WGS) entry which is preliminary data.</text>
</comment>
<organism evidence="3 4">
    <name type="scientific">Alkanindiges hydrocarboniclasticus</name>
    <dbReference type="NCBI Taxonomy" id="1907941"/>
    <lineage>
        <taxon>Bacteria</taxon>
        <taxon>Pseudomonadati</taxon>
        <taxon>Pseudomonadota</taxon>
        <taxon>Gammaproteobacteria</taxon>
        <taxon>Moraxellales</taxon>
        <taxon>Moraxellaceae</taxon>
        <taxon>Alkanindiges</taxon>
    </lineage>
</organism>
<dbReference type="InterPro" id="IPR040782">
    <property type="entry name" value="KfrB"/>
</dbReference>
<feature type="compositionally biased region" description="Basic and acidic residues" evidence="1">
    <location>
        <begin position="394"/>
        <end position="404"/>
    </location>
</feature>
<dbReference type="EMBL" id="MLCN01000059">
    <property type="protein sequence ID" value="ONG37265.1"/>
    <property type="molecule type" value="Genomic_DNA"/>
</dbReference>
<evidence type="ECO:0000313" key="3">
    <source>
        <dbReference type="EMBL" id="ONG37265.1"/>
    </source>
</evidence>
<feature type="domain" description="KfrB" evidence="2">
    <location>
        <begin position="350"/>
        <end position="395"/>
    </location>
</feature>
<reference evidence="3 4" key="1">
    <citation type="submission" date="2016-10" db="EMBL/GenBank/DDBJ databases">
        <title>Draft Genome sequence of Alkanindiges sp. strain H1.</title>
        <authorList>
            <person name="Subhash Y."/>
            <person name="Lee S."/>
        </authorList>
    </citation>
    <scope>NUCLEOTIDE SEQUENCE [LARGE SCALE GENOMIC DNA]</scope>
    <source>
        <strain evidence="3 4">H1</strain>
    </source>
</reference>
<feature type="region of interest" description="Disordered" evidence="1">
    <location>
        <begin position="394"/>
        <end position="421"/>
    </location>
</feature>
<gene>
    <name evidence="3" type="ORF">BKE30_14885</name>
</gene>
<evidence type="ECO:0000313" key="4">
    <source>
        <dbReference type="Proteomes" id="UP000192132"/>
    </source>
</evidence>
<evidence type="ECO:0000259" key="2">
    <source>
        <dbReference type="Pfam" id="PF18790"/>
    </source>
</evidence>
<dbReference type="OrthoDB" id="9763644at2"/>
<protein>
    <recommendedName>
        <fullName evidence="2">KfrB domain-containing protein</fullName>
    </recommendedName>
</protein>
<feature type="region of interest" description="Disordered" evidence="1">
    <location>
        <begin position="285"/>
        <end position="321"/>
    </location>
</feature>
<feature type="compositionally biased region" description="Polar residues" evidence="1">
    <location>
        <begin position="407"/>
        <end position="421"/>
    </location>
</feature>
<dbReference type="AlphaFoldDB" id="A0A1S8CRI2"/>
<proteinExistence type="predicted"/>